<comment type="caution">
    <text evidence="1">The sequence shown here is derived from an EMBL/GenBank/DDBJ whole genome shotgun (WGS) entry which is preliminary data.</text>
</comment>
<name>A0A9X2ZGT0_9FLAO</name>
<dbReference type="EMBL" id="JAOZEW010000020">
    <property type="protein sequence ID" value="MCV9929497.1"/>
    <property type="molecule type" value="Genomic_DNA"/>
</dbReference>
<protein>
    <submittedName>
        <fullName evidence="1">Uncharacterized protein</fullName>
    </submittedName>
</protein>
<evidence type="ECO:0000313" key="1">
    <source>
        <dbReference type="EMBL" id="MCV9929497.1"/>
    </source>
</evidence>
<dbReference type="AlphaFoldDB" id="A0A9X2ZGT0"/>
<evidence type="ECO:0000313" key="2">
    <source>
        <dbReference type="Proteomes" id="UP001151079"/>
    </source>
</evidence>
<keyword evidence="2" id="KW-1185">Reference proteome</keyword>
<gene>
    <name evidence="1" type="ORF">OIU83_17685</name>
</gene>
<accession>A0A9X2ZGT0</accession>
<sequence length="118" mass="13620">MTTTKPISYTGTSSAVDNYNKPKKALEAIVQGVKSQSKSNWGIFDKNNQQHKTVLSLLRQLQWVIQNERYGEVADINRLGEFLKSDKTPIKKPLKDMEPWEVSKIIECFKSMIIKKYK</sequence>
<organism evidence="1 2">
    <name type="scientific">Flavobacterium shii</name>
    <dbReference type="NCBI Taxonomy" id="2987687"/>
    <lineage>
        <taxon>Bacteria</taxon>
        <taxon>Pseudomonadati</taxon>
        <taxon>Bacteroidota</taxon>
        <taxon>Flavobacteriia</taxon>
        <taxon>Flavobacteriales</taxon>
        <taxon>Flavobacteriaceae</taxon>
        <taxon>Flavobacterium</taxon>
    </lineage>
</organism>
<proteinExistence type="predicted"/>
<reference evidence="1" key="1">
    <citation type="submission" date="2022-10" db="EMBL/GenBank/DDBJ databases">
        <title>Two novel species of Flavobacterium.</title>
        <authorList>
            <person name="Liu Q."/>
            <person name="Xin Y.-H."/>
        </authorList>
    </citation>
    <scope>NUCLEOTIDE SEQUENCE</scope>
    <source>
        <strain evidence="1">LS1R49</strain>
    </source>
</reference>
<dbReference type="RefSeq" id="WP_264207583.1">
    <property type="nucleotide sequence ID" value="NZ_JAOZEW010000020.1"/>
</dbReference>
<dbReference type="Proteomes" id="UP001151079">
    <property type="component" value="Unassembled WGS sequence"/>
</dbReference>